<evidence type="ECO:0000256" key="1">
    <source>
        <dbReference type="ARBA" id="ARBA00006484"/>
    </source>
</evidence>
<dbReference type="OrthoDB" id="5173603at2"/>
<dbReference type="PRINTS" id="PR00081">
    <property type="entry name" value="GDHRDH"/>
</dbReference>
<gene>
    <name evidence="4" type="ORF">Rhow_006126</name>
</gene>
<evidence type="ECO:0000256" key="2">
    <source>
        <dbReference type="ARBA" id="ARBA00023002"/>
    </source>
</evidence>
<evidence type="ECO:0000313" key="5">
    <source>
        <dbReference type="Proteomes" id="UP000287519"/>
    </source>
</evidence>
<keyword evidence="3" id="KW-0520">NAD</keyword>
<evidence type="ECO:0000313" key="4">
    <source>
        <dbReference type="EMBL" id="GCE42187.1"/>
    </source>
</evidence>
<dbReference type="GO" id="GO:0016491">
    <property type="term" value="F:oxidoreductase activity"/>
    <property type="evidence" value="ECO:0007669"/>
    <property type="project" value="UniProtKB-KW"/>
</dbReference>
<reference evidence="4 5" key="1">
    <citation type="submission" date="2018-11" db="EMBL/GenBank/DDBJ databases">
        <title>Microbial catabolism of amino acid.</title>
        <authorList>
            <person name="Hibi M."/>
            <person name="Ogawa J."/>
        </authorList>
    </citation>
    <scope>NUCLEOTIDE SEQUENCE [LARGE SCALE GENOMIC DNA]</scope>
    <source>
        <strain evidence="4 5">C31-06</strain>
    </source>
</reference>
<dbReference type="InterPro" id="IPR023985">
    <property type="entry name" value="SDR_subfam_1"/>
</dbReference>
<accession>A0A402CF58</accession>
<dbReference type="InterPro" id="IPR036291">
    <property type="entry name" value="NAD(P)-bd_dom_sf"/>
</dbReference>
<evidence type="ECO:0000256" key="3">
    <source>
        <dbReference type="ARBA" id="ARBA00023027"/>
    </source>
</evidence>
<organism evidence="4 5">
    <name type="scientific">Rhodococcus wratislaviensis</name>
    <name type="common">Tsukamurella wratislaviensis</name>
    <dbReference type="NCBI Taxonomy" id="44752"/>
    <lineage>
        <taxon>Bacteria</taxon>
        <taxon>Bacillati</taxon>
        <taxon>Actinomycetota</taxon>
        <taxon>Actinomycetes</taxon>
        <taxon>Mycobacteriales</taxon>
        <taxon>Nocardiaceae</taxon>
        <taxon>Rhodococcus</taxon>
    </lineage>
</organism>
<dbReference type="PROSITE" id="PS00061">
    <property type="entry name" value="ADH_SHORT"/>
    <property type="match status" value="1"/>
</dbReference>
<proteinExistence type="inferred from homology"/>
<dbReference type="Pfam" id="PF13561">
    <property type="entry name" value="adh_short_C2"/>
    <property type="match status" value="1"/>
</dbReference>
<comment type="caution">
    <text evidence="4">The sequence shown here is derived from an EMBL/GenBank/DDBJ whole genome shotgun (WGS) entry which is preliminary data.</text>
</comment>
<dbReference type="NCBIfam" id="NF009467">
    <property type="entry name" value="PRK12826.1-3"/>
    <property type="match status" value="1"/>
</dbReference>
<dbReference type="CDD" id="cd05233">
    <property type="entry name" value="SDR_c"/>
    <property type="match status" value="1"/>
</dbReference>
<dbReference type="FunFam" id="3.40.50.720:FF:000084">
    <property type="entry name" value="Short-chain dehydrogenase reductase"/>
    <property type="match status" value="1"/>
</dbReference>
<keyword evidence="5" id="KW-1185">Reference proteome</keyword>
<dbReference type="Proteomes" id="UP000287519">
    <property type="component" value="Unassembled WGS sequence"/>
</dbReference>
<keyword evidence="2" id="KW-0560">Oxidoreductase</keyword>
<dbReference type="InterPro" id="IPR020904">
    <property type="entry name" value="Sc_DH/Rdtase_CS"/>
</dbReference>
<dbReference type="PANTHER" id="PTHR24321:SF8">
    <property type="entry name" value="ESTRADIOL 17-BETA-DEHYDROGENASE 8-RELATED"/>
    <property type="match status" value="1"/>
</dbReference>
<dbReference type="InterPro" id="IPR002347">
    <property type="entry name" value="SDR_fam"/>
</dbReference>
<dbReference type="Gene3D" id="3.40.50.720">
    <property type="entry name" value="NAD(P)-binding Rossmann-like Domain"/>
    <property type="match status" value="1"/>
</dbReference>
<dbReference type="PANTHER" id="PTHR24321">
    <property type="entry name" value="DEHYDROGENASES, SHORT CHAIN"/>
    <property type="match status" value="1"/>
</dbReference>
<dbReference type="PRINTS" id="PR00080">
    <property type="entry name" value="SDRFAMILY"/>
</dbReference>
<comment type="similarity">
    <text evidence="1">Belongs to the short-chain dehydrogenases/reductases (SDR) family.</text>
</comment>
<name>A0A402CF58_RHOWR</name>
<dbReference type="NCBIfam" id="TIGR03971">
    <property type="entry name" value="SDR_subfam_1"/>
    <property type="match status" value="1"/>
</dbReference>
<dbReference type="EMBL" id="BHYM01000050">
    <property type="protein sequence ID" value="GCE42187.1"/>
    <property type="molecule type" value="Genomic_DNA"/>
</dbReference>
<sequence>MSRVDGKVAFITGAARSQGRSHAVRLAEEGADIIAVDICQQIDTVPYPLSTEEDLAETARLVEKHGRRIVTVQADVRDADAMKKAVQAGLDEFGHIDIVSANAGIWSSNRTWELTQEQWDDMIGVNLTGVWQAIKAVVPSMIEAGNGGSIIITSSNGGVAGFENLAHYVAAKHGVVGLTRTLANELGRHNIRVNNIQPTAVNTNMIHHDGVYQLFFPGDPNPSREQFASAFQSLNSMPVPWVEPLDVSNAVLWLASDEARFVTGVSLPVDAGFLQKVGAS</sequence>
<dbReference type="RefSeq" id="WP_124394166.1">
    <property type="nucleotide sequence ID" value="NZ_BHYM01000050.1"/>
</dbReference>
<protein>
    <submittedName>
        <fullName evidence="4">3-oxoacyl-[acyl-carrier protein] reductase</fullName>
    </submittedName>
</protein>
<dbReference type="AlphaFoldDB" id="A0A402CF58"/>
<dbReference type="SUPFAM" id="SSF51735">
    <property type="entry name" value="NAD(P)-binding Rossmann-fold domains"/>
    <property type="match status" value="1"/>
</dbReference>